<evidence type="ECO:0000256" key="4">
    <source>
        <dbReference type="PROSITE-ProRule" id="PRU00284"/>
    </source>
</evidence>
<organism evidence="7 8">
    <name type="scientific">Paenibacillus pectinilyticus</name>
    <dbReference type="NCBI Taxonomy" id="512399"/>
    <lineage>
        <taxon>Bacteria</taxon>
        <taxon>Bacillati</taxon>
        <taxon>Bacillota</taxon>
        <taxon>Bacilli</taxon>
        <taxon>Bacillales</taxon>
        <taxon>Paenibacillaceae</taxon>
        <taxon>Paenibacillus</taxon>
    </lineage>
</organism>
<keyword evidence="8" id="KW-1185">Reference proteome</keyword>
<dbReference type="GO" id="GO:0016209">
    <property type="term" value="F:antioxidant activity"/>
    <property type="evidence" value="ECO:0007669"/>
    <property type="project" value="InterPro"/>
</dbReference>
<dbReference type="InterPro" id="IPR013766">
    <property type="entry name" value="Thioredoxin_domain"/>
</dbReference>
<name>A0A1C0ZW21_9BACL</name>
<dbReference type="PANTHER" id="PTHR43531:SF11">
    <property type="entry name" value="METHYL-ACCEPTING CHEMOTAXIS PROTEIN 3"/>
    <property type="match status" value="1"/>
</dbReference>
<evidence type="ECO:0000313" key="8">
    <source>
        <dbReference type="Proteomes" id="UP000093309"/>
    </source>
</evidence>
<feature type="domain" description="Methyl-accepting transducer" evidence="5">
    <location>
        <begin position="185"/>
        <end position="428"/>
    </location>
</feature>
<comment type="caution">
    <text evidence="7">The sequence shown here is derived from an EMBL/GenBank/DDBJ whole genome shotgun (WGS) entry which is preliminary data.</text>
</comment>
<dbReference type="Gene3D" id="3.40.30.10">
    <property type="entry name" value="Glutaredoxin"/>
    <property type="match status" value="1"/>
</dbReference>
<dbReference type="GO" id="GO:0007165">
    <property type="term" value="P:signal transduction"/>
    <property type="evidence" value="ECO:0007669"/>
    <property type="project" value="UniProtKB-KW"/>
</dbReference>
<sequence>MAKKGLTIGKKAVPFRLDSTQGMKGLEDFKGKPLVIIFLRGTWCHNCQKQIPELNAFYEKFLEKGVNLIAIAGQKLMNIQDYVKANGIKFPILSDETREIIKAYEVFTPIKWDSFRIAIPSTYIIDENQVIRYSYIGENQGDRPSAKEILEVMDTLSIVEDNQTNALRDELPIFISNMKSTLQHVSDSAGYVTSSVGNNLHQIEGLKQTSLHNSEQLEAFVKDYQGKYEELHAFSQQLDMSSQEFANIQNLNQQMSHNIQTTRGLMDELIGMTLVVNEMSSVITKISKQTKILALNASIEAARAGEHGKGFAVVAKEVSKLAHETEESAGNITAQLQAIDDKISESFSSFITFEKTMDVASDRLTVNSSQISSISGGVKQIAIGTLQLGNELSQIKESQLQAQIDLSHIQQIEMTINQEVNEIVQDMNGHVEQLNVLDERSKRS</sequence>
<keyword evidence="4" id="KW-0807">Transducer</keyword>
<protein>
    <recommendedName>
        <fullName evidence="9">Methyl-accepting transducer domain-containing protein</fullName>
    </recommendedName>
</protein>
<evidence type="ECO:0000259" key="6">
    <source>
        <dbReference type="PROSITE" id="PS51352"/>
    </source>
</evidence>
<reference evidence="8" key="1">
    <citation type="submission" date="2016-05" db="EMBL/GenBank/DDBJ databases">
        <title>Paenibacillus oryzae. sp. nov., isolated from the rice root.</title>
        <authorList>
            <person name="Zhang J."/>
            <person name="Zhang X."/>
        </authorList>
    </citation>
    <scope>NUCLEOTIDE SEQUENCE [LARGE SCALE GENOMIC DNA]</scope>
    <source>
        <strain evidence="8">KCTC13222</strain>
    </source>
</reference>
<gene>
    <name evidence="7" type="ORF">A8709_31210</name>
</gene>
<dbReference type="InterPro" id="IPR036249">
    <property type="entry name" value="Thioredoxin-like_sf"/>
</dbReference>
<dbReference type="InterPro" id="IPR004089">
    <property type="entry name" value="MCPsignal_dom"/>
</dbReference>
<dbReference type="Pfam" id="PF00015">
    <property type="entry name" value="MCPsignal"/>
    <property type="match status" value="1"/>
</dbReference>
<dbReference type="EMBL" id="LYPC01000027">
    <property type="protein sequence ID" value="OCT12303.1"/>
    <property type="molecule type" value="Genomic_DNA"/>
</dbReference>
<evidence type="ECO:0008006" key="9">
    <source>
        <dbReference type="Google" id="ProtNLM"/>
    </source>
</evidence>
<evidence type="ECO:0000259" key="5">
    <source>
        <dbReference type="PROSITE" id="PS50111"/>
    </source>
</evidence>
<evidence type="ECO:0000313" key="7">
    <source>
        <dbReference type="EMBL" id="OCT12303.1"/>
    </source>
</evidence>
<keyword evidence="1" id="KW-0145">Chemotaxis</keyword>
<evidence type="ECO:0000256" key="2">
    <source>
        <dbReference type="ARBA" id="ARBA00023157"/>
    </source>
</evidence>
<evidence type="ECO:0000256" key="3">
    <source>
        <dbReference type="ARBA" id="ARBA00029447"/>
    </source>
</evidence>
<feature type="domain" description="Thioredoxin" evidence="6">
    <location>
        <begin position="6"/>
        <end position="158"/>
    </location>
</feature>
<comment type="similarity">
    <text evidence="3">Belongs to the methyl-accepting chemotaxis (MCP) protein family.</text>
</comment>
<dbReference type="GO" id="GO:0016491">
    <property type="term" value="F:oxidoreductase activity"/>
    <property type="evidence" value="ECO:0007669"/>
    <property type="project" value="InterPro"/>
</dbReference>
<dbReference type="InterPro" id="IPR051310">
    <property type="entry name" value="MCP_chemotaxis"/>
</dbReference>
<dbReference type="GO" id="GO:0006935">
    <property type="term" value="P:chemotaxis"/>
    <property type="evidence" value="ECO:0007669"/>
    <property type="project" value="UniProtKB-KW"/>
</dbReference>
<dbReference type="InterPro" id="IPR000866">
    <property type="entry name" value="AhpC/TSA"/>
</dbReference>
<evidence type="ECO:0000256" key="1">
    <source>
        <dbReference type="ARBA" id="ARBA00022500"/>
    </source>
</evidence>
<dbReference type="Gene3D" id="1.10.287.950">
    <property type="entry name" value="Methyl-accepting chemotaxis protein"/>
    <property type="match status" value="1"/>
</dbReference>
<dbReference type="SMART" id="SM00283">
    <property type="entry name" value="MA"/>
    <property type="match status" value="1"/>
</dbReference>
<proteinExistence type="inferred from homology"/>
<dbReference type="GO" id="GO:0004888">
    <property type="term" value="F:transmembrane signaling receptor activity"/>
    <property type="evidence" value="ECO:0007669"/>
    <property type="project" value="TreeGrafter"/>
</dbReference>
<dbReference type="CDD" id="cd02966">
    <property type="entry name" value="TlpA_like_family"/>
    <property type="match status" value="1"/>
</dbReference>
<dbReference type="Proteomes" id="UP000093309">
    <property type="component" value="Unassembled WGS sequence"/>
</dbReference>
<dbReference type="PROSITE" id="PS50111">
    <property type="entry name" value="CHEMOTAXIS_TRANSDUC_2"/>
    <property type="match status" value="1"/>
</dbReference>
<dbReference type="PANTHER" id="PTHR43531">
    <property type="entry name" value="PROTEIN ICFG"/>
    <property type="match status" value="1"/>
</dbReference>
<dbReference type="RefSeq" id="WP_065856470.1">
    <property type="nucleotide sequence ID" value="NZ_LYPC01000027.1"/>
</dbReference>
<dbReference type="AlphaFoldDB" id="A0A1C0ZW21"/>
<dbReference type="Pfam" id="PF00578">
    <property type="entry name" value="AhpC-TSA"/>
    <property type="match status" value="1"/>
</dbReference>
<dbReference type="STRING" id="512399.A8709_31210"/>
<accession>A0A1C0ZW21</accession>
<dbReference type="SUPFAM" id="SSF52833">
    <property type="entry name" value="Thioredoxin-like"/>
    <property type="match status" value="1"/>
</dbReference>
<keyword evidence="2" id="KW-1015">Disulfide bond</keyword>
<dbReference type="PROSITE" id="PS51352">
    <property type="entry name" value="THIOREDOXIN_2"/>
    <property type="match status" value="1"/>
</dbReference>
<dbReference type="GO" id="GO:0005886">
    <property type="term" value="C:plasma membrane"/>
    <property type="evidence" value="ECO:0007669"/>
    <property type="project" value="TreeGrafter"/>
</dbReference>
<dbReference type="SUPFAM" id="SSF58104">
    <property type="entry name" value="Methyl-accepting chemotaxis protein (MCP) signaling domain"/>
    <property type="match status" value="1"/>
</dbReference>